<dbReference type="Gene3D" id="3.30.54.20">
    <property type="match status" value="1"/>
</dbReference>
<accession>A0A2P1P6X3</accession>
<dbReference type="InterPro" id="IPR045864">
    <property type="entry name" value="aa-tRNA-synth_II/BPL/LPL"/>
</dbReference>
<dbReference type="GO" id="GO:0006419">
    <property type="term" value="P:alanyl-tRNA aminoacylation"/>
    <property type="evidence" value="ECO:0007669"/>
    <property type="project" value="UniProtKB-UniRule"/>
</dbReference>
<dbReference type="InterPro" id="IPR050058">
    <property type="entry name" value="Ala-tRNA_ligase"/>
</dbReference>
<feature type="coiled-coil region" evidence="12">
    <location>
        <begin position="701"/>
        <end position="735"/>
    </location>
</feature>
<dbReference type="EMBL" id="CP027845">
    <property type="protein sequence ID" value="AVP87024.1"/>
    <property type="molecule type" value="Genomic_DNA"/>
</dbReference>
<dbReference type="EC" id="6.1.1.7" evidence="11"/>
<evidence type="ECO:0000313" key="15">
    <source>
        <dbReference type="EMBL" id="AVP87024.1"/>
    </source>
</evidence>
<dbReference type="Pfam" id="PF01411">
    <property type="entry name" value="tRNA-synt_2c"/>
    <property type="match status" value="1"/>
</dbReference>
<dbReference type="GO" id="GO:0000049">
    <property type="term" value="F:tRNA binding"/>
    <property type="evidence" value="ECO:0007669"/>
    <property type="project" value="UniProtKB-KW"/>
</dbReference>
<evidence type="ECO:0000256" key="8">
    <source>
        <dbReference type="ARBA" id="ARBA00022884"/>
    </source>
</evidence>
<comment type="subcellular location">
    <subcellularLocation>
        <location evidence="11">Cytoplasm</location>
    </subcellularLocation>
</comment>
<dbReference type="SUPFAM" id="SSF50447">
    <property type="entry name" value="Translation proteins"/>
    <property type="match status" value="1"/>
</dbReference>
<feature type="domain" description="Alanyl-transfer RNA synthetases family profile" evidence="14">
    <location>
        <begin position="3"/>
        <end position="706"/>
    </location>
</feature>
<proteinExistence type="inferred from homology"/>
<dbReference type="AlphaFoldDB" id="A0A2P1P6X3"/>
<dbReference type="Gene3D" id="3.30.930.10">
    <property type="entry name" value="Bira Bifunctional Protein, Domain 2"/>
    <property type="match status" value="1"/>
</dbReference>
<keyword evidence="7 11" id="KW-0067">ATP-binding</keyword>
<sequence>MYLKTKEVRDKFIEYFTRNSHKHVPSSSLVPSSDPSLMFTNAGMVQFKNIFIGLEKPSFKRAVSSQKCVRAGGKHNDLDNVGYTTRHHTFFEMLGNFSFGDYFKEEAIFYAWELLTKDFLIPANKMYVTVHPEDLEALNIWKKLTGFSDDRIIKIKDNFWSMGDTGPCGPCTEIFYDHGEKVFGGLPGTKDEDGDRYIEIWNIVFMEFDQVRGKKVPLPMKSIDTGMGLERIAAVLQGQCDNYATDLFQEIIASVEKLTKVPATDEKKFSHRIIADHLRSSAFLIANGVLPSNEERGYVLRRIMRRGMRHLQQLGTKDPSMHLLLDDLIKITGEKQLVKAKDVIANIMLSEETRFHETLNHSLKVLNEEIKDLKPGGVLSGESAFKLYDTYGMPLDLTMDILREKGLKVDEKGFESKMEEQKQQGKKSWQGSGDEKQESVWFKLQDLPSTKFVGYDTLNASGKIIGIVQDNHTVDSLKPNRDFWIITDQTPFYAESGGQKGDIGQITSESYVLEVTDTQKFLNFHAHLCKPVAIAKDIKVGDGVILEVEGSYRDNIRKNHTATHLLHSALKKVLGTHVMQKGSLVAADRLRFDFNYDKPLSLGQIEQIETQVNGVIIRNLEVKISIMDKDKAEAMGAMMLFGEKYDDKVRVISVGKNDSIELCGGTHVARSGDIGLFKIVSQTSVASGVRRIEAVVGLDALDLVQEQNRNLIEAKGFLEENQKESNKRIVNLENKLLQQSFIFEHKMLKKDDLWVRYLICDSSSKNLKDVVNFCAQKFQDSIVAIICLQDERTSIIGATKGEYNTADFIKKIASGFEGSAGGNAGFAQGGFRQVKEKEIESFLHNV</sequence>
<dbReference type="KEGG" id="ptc:phytr_610"/>
<dbReference type="SUPFAM" id="SSF101353">
    <property type="entry name" value="Putative anticodon-binding domain of alanyl-tRNA synthetase (AlaRS)"/>
    <property type="match status" value="1"/>
</dbReference>
<dbReference type="PRINTS" id="PR00980">
    <property type="entry name" value="TRNASYNTHALA"/>
</dbReference>
<reference evidence="15 16" key="1">
    <citation type="submission" date="2018-03" db="EMBL/GenBank/DDBJ databases">
        <title>A gene transfer event suggests a long-term partnership between eustigmatophyte algae and a novel lineage of endosymbiotic bacteria.</title>
        <authorList>
            <person name="Yurchenko T."/>
            <person name="Sevcikova T."/>
            <person name="Pribyl P."/>
            <person name="El Karkouri K."/>
            <person name="Klimes V."/>
            <person name="Amaral R."/>
            <person name="Zbrankova V."/>
            <person name="Kim E."/>
            <person name="Raoult D."/>
            <person name="Santos L.M.A."/>
            <person name="Elias M."/>
        </authorList>
    </citation>
    <scope>NUCLEOTIDE SEQUENCE [LARGE SCALE GENOMIC DNA]</scope>
    <source>
        <strain evidence="15">CCALA 838</strain>
    </source>
</reference>
<evidence type="ECO:0000256" key="5">
    <source>
        <dbReference type="ARBA" id="ARBA00022741"/>
    </source>
</evidence>
<keyword evidence="16" id="KW-1185">Reference proteome</keyword>
<dbReference type="FunFam" id="3.30.930.10:FF:000004">
    <property type="entry name" value="Alanine--tRNA ligase"/>
    <property type="match status" value="1"/>
</dbReference>
<keyword evidence="2 11" id="KW-0820">tRNA-binding</keyword>
<comment type="similarity">
    <text evidence="1 11">Belongs to the class-II aminoacyl-tRNA synthetase family.</text>
</comment>
<evidence type="ECO:0000256" key="9">
    <source>
        <dbReference type="ARBA" id="ARBA00022917"/>
    </source>
</evidence>
<evidence type="ECO:0000256" key="6">
    <source>
        <dbReference type="ARBA" id="ARBA00022833"/>
    </source>
</evidence>
<protein>
    <recommendedName>
        <fullName evidence="11">Alanine--tRNA ligase</fullName>
        <ecNumber evidence="11">6.1.1.7</ecNumber>
    </recommendedName>
    <alternativeName>
        <fullName evidence="11">Alanyl-tRNA synthetase</fullName>
        <shortName evidence="11">AlaRS</shortName>
    </alternativeName>
</protein>
<dbReference type="SUPFAM" id="SSF55681">
    <property type="entry name" value="Class II aaRS and biotin synthetases"/>
    <property type="match status" value="1"/>
</dbReference>
<dbReference type="GO" id="GO:0045892">
    <property type="term" value="P:negative regulation of DNA-templated transcription"/>
    <property type="evidence" value="ECO:0007669"/>
    <property type="project" value="TreeGrafter"/>
</dbReference>
<dbReference type="CDD" id="cd00673">
    <property type="entry name" value="AlaRS_core"/>
    <property type="match status" value="1"/>
</dbReference>
<dbReference type="InterPro" id="IPR012947">
    <property type="entry name" value="tRNA_SAD"/>
</dbReference>
<evidence type="ECO:0000256" key="13">
    <source>
        <dbReference type="SAM" id="MobiDB-lite"/>
    </source>
</evidence>
<evidence type="ECO:0000256" key="1">
    <source>
        <dbReference type="ARBA" id="ARBA00008226"/>
    </source>
</evidence>
<dbReference type="Pfam" id="PF07973">
    <property type="entry name" value="tRNA_SAD"/>
    <property type="match status" value="1"/>
</dbReference>
<dbReference type="PROSITE" id="PS50860">
    <property type="entry name" value="AA_TRNA_LIGASE_II_ALA"/>
    <property type="match status" value="1"/>
</dbReference>
<dbReference type="PANTHER" id="PTHR11777">
    <property type="entry name" value="ALANYL-TRNA SYNTHETASE"/>
    <property type="match status" value="1"/>
</dbReference>
<comment type="catalytic activity">
    <reaction evidence="11">
        <text>tRNA(Ala) + L-alanine + ATP = L-alanyl-tRNA(Ala) + AMP + diphosphate</text>
        <dbReference type="Rhea" id="RHEA:12540"/>
        <dbReference type="Rhea" id="RHEA-COMP:9657"/>
        <dbReference type="Rhea" id="RHEA-COMP:9923"/>
        <dbReference type="ChEBI" id="CHEBI:30616"/>
        <dbReference type="ChEBI" id="CHEBI:33019"/>
        <dbReference type="ChEBI" id="CHEBI:57972"/>
        <dbReference type="ChEBI" id="CHEBI:78442"/>
        <dbReference type="ChEBI" id="CHEBI:78497"/>
        <dbReference type="ChEBI" id="CHEBI:456215"/>
        <dbReference type="EC" id="6.1.1.7"/>
    </reaction>
</comment>
<dbReference type="InterPro" id="IPR002318">
    <property type="entry name" value="Ala-tRNA-lgiase_IIc"/>
</dbReference>
<dbReference type="FunFam" id="3.30.980.10:FF:000004">
    <property type="entry name" value="Alanine--tRNA ligase, cytoplasmic"/>
    <property type="match status" value="1"/>
</dbReference>
<evidence type="ECO:0000259" key="14">
    <source>
        <dbReference type="PROSITE" id="PS50860"/>
    </source>
</evidence>
<evidence type="ECO:0000256" key="11">
    <source>
        <dbReference type="HAMAP-Rule" id="MF_00036"/>
    </source>
</evidence>
<dbReference type="InterPro" id="IPR018164">
    <property type="entry name" value="Ala-tRNA-synth_IIc_N"/>
</dbReference>
<dbReference type="InterPro" id="IPR018165">
    <property type="entry name" value="Ala-tRNA-synth_IIc_core"/>
</dbReference>
<dbReference type="InterPro" id="IPR023033">
    <property type="entry name" value="Ala_tRNA_ligase_euk/bac"/>
</dbReference>
<feature type="binding site" evidence="11">
    <location>
        <position position="564"/>
    </location>
    <ligand>
        <name>Zn(2+)</name>
        <dbReference type="ChEBI" id="CHEBI:29105"/>
    </ligand>
</feature>
<keyword evidence="10 11" id="KW-0030">Aminoacyl-tRNA synthetase</keyword>
<evidence type="ECO:0000256" key="3">
    <source>
        <dbReference type="ARBA" id="ARBA00022598"/>
    </source>
</evidence>
<name>A0A2P1P6X3_9RICK</name>
<comment type="function">
    <text evidence="11">Catalyzes the attachment of alanine to tRNA(Ala) in a two-step reaction: alanine is first activated by ATP to form Ala-AMP and then transferred to the acceptor end of tRNA(Ala). Also edits incorrectly charged Ser-tRNA(Ala) and Gly-tRNA(Ala) via its editing domain.</text>
</comment>
<organism evidence="15 16">
    <name type="scientific">Candidatus Phycorickettsia trachydisci</name>
    <dbReference type="NCBI Taxonomy" id="2115978"/>
    <lineage>
        <taxon>Bacteria</taxon>
        <taxon>Pseudomonadati</taxon>
        <taxon>Pseudomonadota</taxon>
        <taxon>Alphaproteobacteria</taxon>
        <taxon>Rickettsiales</taxon>
        <taxon>Rickettsiaceae</taxon>
        <taxon>Candidatus Phycorickettsia</taxon>
    </lineage>
</organism>
<evidence type="ECO:0000256" key="4">
    <source>
        <dbReference type="ARBA" id="ARBA00022723"/>
    </source>
</evidence>
<feature type="binding site" evidence="11">
    <location>
        <position position="663"/>
    </location>
    <ligand>
        <name>Zn(2+)</name>
        <dbReference type="ChEBI" id="CHEBI:29105"/>
    </ligand>
</feature>
<feature type="compositionally biased region" description="Basic and acidic residues" evidence="13">
    <location>
        <begin position="413"/>
        <end position="423"/>
    </location>
</feature>
<dbReference type="FunFam" id="3.30.54.20:FF:000001">
    <property type="entry name" value="Alanine--tRNA ligase"/>
    <property type="match status" value="1"/>
</dbReference>
<keyword evidence="9 11" id="KW-0648">Protein biosynthesis</keyword>
<dbReference type="GO" id="GO:0008270">
    <property type="term" value="F:zinc ion binding"/>
    <property type="evidence" value="ECO:0007669"/>
    <property type="project" value="UniProtKB-UniRule"/>
</dbReference>
<gene>
    <name evidence="11" type="primary">alaS</name>
    <name evidence="15" type="ORF">phytr_610</name>
</gene>
<evidence type="ECO:0000256" key="2">
    <source>
        <dbReference type="ARBA" id="ARBA00022555"/>
    </source>
</evidence>
<dbReference type="SUPFAM" id="SSF55186">
    <property type="entry name" value="ThrRS/AlaRS common domain"/>
    <property type="match status" value="1"/>
</dbReference>
<keyword evidence="11" id="KW-0963">Cytoplasm</keyword>
<keyword evidence="4 11" id="KW-0479">Metal-binding</keyword>
<feature type="region of interest" description="Disordered" evidence="13">
    <location>
        <begin position="413"/>
        <end position="434"/>
    </location>
</feature>
<dbReference type="InterPro" id="IPR018163">
    <property type="entry name" value="Thr/Ala-tRNA-synth_IIc_edit"/>
</dbReference>
<feature type="binding site" evidence="11">
    <location>
        <position position="560"/>
    </location>
    <ligand>
        <name>Zn(2+)</name>
        <dbReference type="ChEBI" id="CHEBI:29105"/>
    </ligand>
</feature>
<dbReference type="GO" id="GO:0005829">
    <property type="term" value="C:cytosol"/>
    <property type="evidence" value="ECO:0007669"/>
    <property type="project" value="TreeGrafter"/>
</dbReference>
<keyword evidence="5 11" id="KW-0547">Nucleotide-binding</keyword>
<feature type="binding site" evidence="11">
    <location>
        <position position="667"/>
    </location>
    <ligand>
        <name>Zn(2+)</name>
        <dbReference type="ChEBI" id="CHEBI:29105"/>
    </ligand>
</feature>
<evidence type="ECO:0000313" key="16">
    <source>
        <dbReference type="Proteomes" id="UP000241762"/>
    </source>
</evidence>
<dbReference type="NCBIfam" id="TIGR00344">
    <property type="entry name" value="alaS"/>
    <property type="match status" value="1"/>
</dbReference>
<dbReference type="Gene3D" id="3.30.980.10">
    <property type="entry name" value="Threonyl-trna Synthetase, Chain A, domain 2"/>
    <property type="match status" value="1"/>
</dbReference>
<dbReference type="SMART" id="SM00863">
    <property type="entry name" value="tRNA_SAD"/>
    <property type="match status" value="1"/>
</dbReference>
<evidence type="ECO:0000256" key="12">
    <source>
        <dbReference type="SAM" id="Coils"/>
    </source>
</evidence>
<keyword evidence="8 11" id="KW-0694">RNA-binding</keyword>
<keyword evidence="6 11" id="KW-0862">Zinc</keyword>
<keyword evidence="3 11" id="KW-0436">Ligase</keyword>
<dbReference type="GO" id="GO:0002161">
    <property type="term" value="F:aminoacyl-tRNA deacylase activity"/>
    <property type="evidence" value="ECO:0007669"/>
    <property type="project" value="TreeGrafter"/>
</dbReference>
<dbReference type="Gene3D" id="3.10.310.40">
    <property type="match status" value="1"/>
</dbReference>
<evidence type="ECO:0000256" key="7">
    <source>
        <dbReference type="ARBA" id="ARBA00022840"/>
    </source>
</evidence>
<evidence type="ECO:0000256" key="10">
    <source>
        <dbReference type="ARBA" id="ARBA00023146"/>
    </source>
</evidence>
<dbReference type="Gene3D" id="2.40.30.130">
    <property type="match status" value="1"/>
</dbReference>
<dbReference type="Proteomes" id="UP000241762">
    <property type="component" value="Chromosome"/>
</dbReference>
<dbReference type="PANTHER" id="PTHR11777:SF9">
    <property type="entry name" value="ALANINE--TRNA LIGASE, CYTOPLASMIC"/>
    <property type="match status" value="1"/>
</dbReference>
<dbReference type="GO" id="GO:0005524">
    <property type="term" value="F:ATP binding"/>
    <property type="evidence" value="ECO:0007669"/>
    <property type="project" value="UniProtKB-UniRule"/>
</dbReference>
<dbReference type="OrthoDB" id="9803884at2"/>
<dbReference type="InterPro" id="IPR018162">
    <property type="entry name" value="Ala-tRNA-ligase_IIc_anticod-bd"/>
</dbReference>
<comment type="domain">
    <text evidence="11">Consists of three domains; the N-terminal catalytic domain, the editing domain and the C-terminal C-Ala domain. The editing domain removes incorrectly charged amino acids, while the C-Ala domain, along with tRNA(Ala), serves as a bridge to cooperatively bring together the editing and aminoacylation centers thus stimulating deacylation of misacylated tRNAs.</text>
</comment>
<dbReference type="InterPro" id="IPR009000">
    <property type="entry name" value="Transl_B-barrel_sf"/>
</dbReference>
<comment type="cofactor">
    <cofactor evidence="11">
        <name>Zn(2+)</name>
        <dbReference type="ChEBI" id="CHEBI:29105"/>
    </cofactor>
    <text evidence="11">Binds 1 zinc ion per subunit.</text>
</comment>
<dbReference type="HAMAP" id="MF_00036_B">
    <property type="entry name" value="Ala_tRNA_synth_B"/>
    <property type="match status" value="1"/>
</dbReference>
<keyword evidence="12" id="KW-0175">Coiled coil</keyword>
<dbReference type="GO" id="GO:0004813">
    <property type="term" value="F:alanine-tRNA ligase activity"/>
    <property type="evidence" value="ECO:0007669"/>
    <property type="project" value="UniProtKB-UniRule"/>
</dbReference>